<dbReference type="EMBL" id="MN738879">
    <property type="protein sequence ID" value="QHT29615.1"/>
    <property type="molecule type" value="Genomic_DNA"/>
</dbReference>
<sequence length="34" mass="4278">MNDDKFFEIISILLEERDEVYDYVSWIREILNRI</sequence>
<evidence type="ECO:0000313" key="1">
    <source>
        <dbReference type="EMBL" id="QHT29615.1"/>
    </source>
</evidence>
<proteinExistence type="predicted"/>
<name>A0A6C0EQP5_9ZZZZ</name>
<accession>A0A6C0EQP5</accession>
<reference evidence="1" key="1">
    <citation type="journal article" date="2020" name="Nature">
        <title>Giant virus diversity and host interactions through global metagenomics.</title>
        <authorList>
            <person name="Schulz F."/>
            <person name="Roux S."/>
            <person name="Paez-Espino D."/>
            <person name="Jungbluth S."/>
            <person name="Walsh D.A."/>
            <person name="Denef V.J."/>
            <person name="McMahon K.D."/>
            <person name="Konstantinidis K.T."/>
            <person name="Eloe-Fadrosh E.A."/>
            <person name="Kyrpides N.C."/>
            <person name="Woyke T."/>
        </authorList>
    </citation>
    <scope>NUCLEOTIDE SEQUENCE</scope>
    <source>
        <strain evidence="1">GVMAG-M-3300005589-24</strain>
    </source>
</reference>
<organism evidence="1">
    <name type="scientific">viral metagenome</name>
    <dbReference type="NCBI Taxonomy" id="1070528"/>
    <lineage>
        <taxon>unclassified sequences</taxon>
        <taxon>metagenomes</taxon>
        <taxon>organismal metagenomes</taxon>
    </lineage>
</organism>
<dbReference type="AlphaFoldDB" id="A0A6C0EQP5"/>
<protein>
    <submittedName>
        <fullName evidence="1">Uncharacterized protein</fullName>
    </submittedName>
</protein>